<dbReference type="PANTHER" id="PTHR24185:SF1">
    <property type="entry name" value="CALCIUM-INDEPENDENT PHOSPHOLIPASE A2-GAMMA"/>
    <property type="match status" value="1"/>
</dbReference>
<sequence length="354" mass="39290">MSVPNPSVNNKNLRLICFDGGGVRGLASLYILDQILSSVGNPLPCQYFDMIGGTSTGALIAVMLGCLEMDVQTCINKYIEIMGDVFSDARHARVDLHGNIVAKYKQSRLRDPVLRVIGESCVIQDNAPENLRLRRHDRAAAFLVATYRNTSDSAIFSNYPRPFEQQSQWMDQVTLCEAALASTAALSFFDPMLISHGGISHWFLDGAFVANNPINILWNEAQRQFDGASTHLSDRIRIMLSIGTGKMGPAAISSKVTQILKVLVRLALQTGNTAKTFHETNMVLALNYAYMRFDPPYMEDVGLDDADKKDLISELTSAYGHEPDQIQRLHHFQRVAGTEQSTSFTAYEEQESFA</sequence>
<dbReference type="OrthoDB" id="1658288at2759"/>
<evidence type="ECO:0000256" key="4">
    <source>
        <dbReference type="PROSITE-ProRule" id="PRU01161"/>
    </source>
</evidence>
<dbReference type="GO" id="GO:0019369">
    <property type="term" value="P:arachidonate metabolic process"/>
    <property type="evidence" value="ECO:0007669"/>
    <property type="project" value="TreeGrafter"/>
</dbReference>
<feature type="active site" description="Proton acceptor" evidence="4">
    <location>
        <position position="205"/>
    </location>
</feature>
<evidence type="ECO:0000256" key="2">
    <source>
        <dbReference type="ARBA" id="ARBA00022963"/>
    </source>
</evidence>
<feature type="short sequence motif" description="GXGXXG" evidence="4">
    <location>
        <begin position="20"/>
        <end position="25"/>
    </location>
</feature>
<keyword evidence="1 4" id="KW-0378">Hydrolase</keyword>
<name>A0A8H3IF01_9LECA</name>
<feature type="short sequence motif" description="GXSXG" evidence="4">
    <location>
        <begin position="53"/>
        <end position="57"/>
    </location>
</feature>
<reference evidence="6" key="1">
    <citation type="submission" date="2021-03" db="EMBL/GenBank/DDBJ databases">
        <authorList>
            <person name="Tagirdzhanova G."/>
        </authorList>
    </citation>
    <scope>NUCLEOTIDE SEQUENCE</scope>
</reference>
<organism evidence="6 7">
    <name type="scientific">Imshaugia aleurites</name>
    <dbReference type="NCBI Taxonomy" id="172621"/>
    <lineage>
        <taxon>Eukaryota</taxon>
        <taxon>Fungi</taxon>
        <taxon>Dikarya</taxon>
        <taxon>Ascomycota</taxon>
        <taxon>Pezizomycotina</taxon>
        <taxon>Lecanoromycetes</taxon>
        <taxon>OSLEUM clade</taxon>
        <taxon>Lecanoromycetidae</taxon>
        <taxon>Lecanorales</taxon>
        <taxon>Lecanorineae</taxon>
        <taxon>Parmeliaceae</taxon>
        <taxon>Imshaugia</taxon>
    </lineage>
</organism>
<evidence type="ECO:0000256" key="3">
    <source>
        <dbReference type="ARBA" id="ARBA00023098"/>
    </source>
</evidence>
<feature type="active site" description="Nucleophile" evidence="4">
    <location>
        <position position="55"/>
    </location>
</feature>
<evidence type="ECO:0000259" key="5">
    <source>
        <dbReference type="PROSITE" id="PS51635"/>
    </source>
</evidence>
<dbReference type="PANTHER" id="PTHR24185">
    <property type="entry name" value="CALCIUM-INDEPENDENT PHOSPHOLIPASE A2-GAMMA"/>
    <property type="match status" value="1"/>
</dbReference>
<dbReference type="GO" id="GO:0016042">
    <property type="term" value="P:lipid catabolic process"/>
    <property type="evidence" value="ECO:0007669"/>
    <property type="project" value="UniProtKB-UniRule"/>
</dbReference>
<dbReference type="GO" id="GO:0016020">
    <property type="term" value="C:membrane"/>
    <property type="evidence" value="ECO:0007669"/>
    <property type="project" value="TreeGrafter"/>
</dbReference>
<dbReference type="Gene3D" id="3.40.1090.10">
    <property type="entry name" value="Cytosolic phospholipase A2 catalytic domain"/>
    <property type="match status" value="1"/>
</dbReference>
<dbReference type="PROSITE" id="PS51635">
    <property type="entry name" value="PNPLA"/>
    <property type="match status" value="1"/>
</dbReference>
<gene>
    <name evidence="6" type="ORF">IMSHALPRED_004281</name>
</gene>
<keyword evidence="2 4" id="KW-0442">Lipid degradation</keyword>
<dbReference type="InterPro" id="IPR016035">
    <property type="entry name" value="Acyl_Trfase/lysoPLipase"/>
</dbReference>
<accession>A0A8H3IF01</accession>
<dbReference type="Proteomes" id="UP000664534">
    <property type="component" value="Unassembled WGS sequence"/>
</dbReference>
<evidence type="ECO:0000313" key="7">
    <source>
        <dbReference type="Proteomes" id="UP000664534"/>
    </source>
</evidence>
<protein>
    <recommendedName>
        <fullName evidence="5">PNPLA domain-containing protein</fullName>
    </recommendedName>
</protein>
<feature type="short sequence motif" description="DGA/G" evidence="4">
    <location>
        <begin position="205"/>
        <end position="207"/>
    </location>
</feature>
<dbReference type="GO" id="GO:0047499">
    <property type="term" value="F:calcium-independent phospholipase A2 activity"/>
    <property type="evidence" value="ECO:0007669"/>
    <property type="project" value="TreeGrafter"/>
</dbReference>
<dbReference type="InterPro" id="IPR002641">
    <property type="entry name" value="PNPLA_dom"/>
</dbReference>
<dbReference type="GO" id="GO:0046486">
    <property type="term" value="P:glycerolipid metabolic process"/>
    <property type="evidence" value="ECO:0007669"/>
    <property type="project" value="UniProtKB-ARBA"/>
</dbReference>
<dbReference type="Pfam" id="PF01734">
    <property type="entry name" value="Patatin"/>
    <property type="match status" value="1"/>
</dbReference>
<evidence type="ECO:0000256" key="1">
    <source>
        <dbReference type="ARBA" id="ARBA00022801"/>
    </source>
</evidence>
<comment type="caution">
    <text evidence="6">The sequence shown here is derived from an EMBL/GenBank/DDBJ whole genome shotgun (WGS) entry which is preliminary data.</text>
</comment>
<proteinExistence type="predicted"/>
<feature type="domain" description="PNPLA" evidence="5">
    <location>
        <begin position="16"/>
        <end position="218"/>
    </location>
</feature>
<keyword evidence="7" id="KW-1185">Reference proteome</keyword>
<evidence type="ECO:0000313" key="6">
    <source>
        <dbReference type="EMBL" id="CAF9918340.1"/>
    </source>
</evidence>
<keyword evidence="3 4" id="KW-0443">Lipid metabolism</keyword>
<dbReference type="EMBL" id="CAJPDT010000020">
    <property type="protein sequence ID" value="CAF9918340.1"/>
    <property type="molecule type" value="Genomic_DNA"/>
</dbReference>
<dbReference type="AlphaFoldDB" id="A0A8H3IF01"/>
<dbReference type="SUPFAM" id="SSF52151">
    <property type="entry name" value="FabD/lysophospholipase-like"/>
    <property type="match status" value="1"/>
</dbReference>